<feature type="compositionally biased region" description="Polar residues" evidence="1">
    <location>
        <begin position="224"/>
        <end position="240"/>
    </location>
</feature>
<dbReference type="AlphaFoldDB" id="A0A9N8ED27"/>
<evidence type="ECO:0000313" key="3">
    <source>
        <dbReference type="Proteomes" id="UP001153069"/>
    </source>
</evidence>
<evidence type="ECO:0000256" key="1">
    <source>
        <dbReference type="SAM" id="MobiDB-lite"/>
    </source>
</evidence>
<feature type="region of interest" description="Disordered" evidence="1">
    <location>
        <begin position="209"/>
        <end position="281"/>
    </location>
</feature>
<sequence>MASQLWNRMAILGRDGVTISRAFAQAVSPILRRQDTHTSFSDAFRNVIVSQARQSNQVAASLLSLQQQIGLIQYHGVSDYLRQRQGLLQSSSSSSGGGTTMSTTSDSTSPPSSAGGNVAKVAFMITTAMRIELTESLGYTAEGIKSLTPKEASLILHHSIKPEMKEEQLPGILEAYEAEKEKFQQEQEKIQQEQERQQEQEKLELAAQKEMETKEAPPEDTKDTSTMQEQENNLQLSGGTSEKEQESTPQSKPTPFSLETPTIGLADKIPSNSSSANGGKAALGDFVSSMDGQSEYDKQEWYEVVETRTGDKTSSPVLLFSTKAEADEAMELKETFAERRAKEDKDNQDNIPATTYSVNRTLK</sequence>
<keyword evidence="3" id="KW-1185">Reference proteome</keyword>
<reference evidence="2" key="1">
    <citation type="submission" date="2020-06" db="EMBL/GenBank/DDBJ databases">
        <authorList>
            <consortium name="Plant Systems Biology data submission"/>
        </authorList>
    </citation>
    <scope>NUCLEOTIDE SEQUENCE</scope>
    <source>
        <strain evidence="2">D6</strain>
    </source>
</reference>
<feature type="region of interest" description="Disordered" evidence="1">
    <location>
        <begin position="88"/>
        <end position="116"/>
    </location>
</feature>
<feature type="compositionally biased region" description="Low complexity" evidence="1">
    <location>
        <begin position="271"/>
        <end position="281"/>
    </location>
</feature>
<feature type="compositionally biased region" description="Polar residues" evidence="1">
    <location>
        <begin position="247"/>
        <end position="260"/>
    </location>
</feature>
<evidence type="ECO:0000313" key="2">
    <source>
        <dbReference type="EMBL" id="CAB9519217.1"/>
    </source>
</evidence>
<feature type="compositionally biased region" description="Basic and acidic residues" evidence="1">
    <location>
        <begin position="209"/>
        <end position="223"/>
    </location>
</feature>
<feature type="compositionally biased region" description="Low complexity" evidence="1">
    <location>
        <begin position="90"/>
        <end position="116"/>
    </location>
</feature>
<gene>
    <name evidence="2" type="ORF">SEMRO_998_G229550.1</name>
</gene>
<organism evidence="2 3">
    <name type="scientific">Seminavis robusta</name>
    <dbReference type="NCBI Taxonomy" id="568900"/>
    <lineage>
        <taxon>Eukaryota</taxon>
        <taxon>Sar</taxon>
        <taxon>Stramenopiles</taxon>
        <taxon>Ochrophyta</taxon>
        <taxon>Bacillariophyta</taxon>
        <taxon>Bacillariophyceae</taxon>
        <taxon>Bacillariophycidae</taxon>
        <taxon>Naviculales</taxon>
        <taxon>Naviculaceae</taxon>
        <taxon>Seminavis</taxon>
    </lineage>
</organism>
<feature type="compositionally biased region" description="Polar residues" evidence="1">
    <location>
        <begin position="349"/>
        <end position="363"/>
    </location>
</feature>
<accession>A0A9N8ED27</accession>
<dbReference type="Proteomes" id="UP001153069">
    <property type="component" value="Unassembled WGS sequence"/>
</dbReference>
<dbReference type="OrthoDB" id="49526at2759"/>
<dbReference type="EMBL" id="CAICTM010000996">
    <property type="protein sequence ID" value="CAB9519217.1"/>
    <property type="molecule type" value="Genomic_DNA"/>
</dbReference>
<feature type="compositionally biased region" description="Basic and acidic residues" evidence="1">
    <location>
        <begin position="338"/>
        <end position="348"/>
    </location>
</feature>
<protein>
    <submittedName>
        <fullName evidence="2">Uncharacterized protein</fullName>
    </submittedName>
</protein>
<name>A0A9N8ED27_9STRA</name>
<comment type="caution">
    <text evidence="2">The sequence shown here is derived from an EMBL/GenBank/DDBJ whole genome shotgun (WGS) entry which is preliminary data.</text>
</comment>
<proteinExistence type="predicted"/>
<feature type="region of interest" description="Disordered" evidence="1">
    <location>
        <begin position="338"/>
        <end position="363"/>
    </location>
</feature>